<proteinExistence type="predicted"/>
<accession>A0A2B7Z4Y7</accession>
<gene>
    <name evidence="1" type="ORF">AJ80_00360</name>
</gene>
<organism evidence="1 2">
    <name type="scientific">Polytolypa hystricis (strain UAMH7299)</name>
    <dbReference type="NCBI Taxonomy" id="1447883"/>
    <lineage>
        <taxon>Eukaryota</taxon>
        <taxon>Fungi</taxon>
        <taxon>Dikarya</taxon>
        <taxon>Ascomycota</taxon>
        <taxon>Pezizomycotina</taxon>
        <taxon>Eurotiomycetes</taxon>
        <taxon>Eurotiomycetidae</taxon>
        <taxon>Onygenales</taxon>
        <taxon>Onygenales incertae sedis</taxon>
        <taxon>Polytolypa</taxon>
    </lineage>
</organism>
<evidence type="ECO:0000313" key="1">
    <source>
        <dbReference type="EMBL" id="PGH28102.1"/>
    </source>
</evidence>
<name>A0A2B7Z4Y7_POLH7</name>
<protein>
    <submittedName>
        <fullName evidence="1">Uncharacterized protein</fullName>
    </submittedName>
</protein>
<dbReference type="OrthoDB" id="5410873at2759"/>
<dbReference type="Proteomes" id="UP000224634">
    <property type="component" value="Unassembled WGS sequence"/>
</dbReference>
<comment type="caution">
    <text evidence="1">The sequence shown here is derived from an EMBL/GenBank/DDBJ whole genome shotgun (WGS) entry which is preliminary data.</text>
</comment>
<keyword evidence="2" id="KW-1185">Reference proteome</keyword>
<evidence type="ECO:0000313" key="2">
    <source>
        <dbReference type="Proteomes" id="UP000224634"/>
    </source>
</evidence>
<dbReference type="AlphaFoldDB" id="A0A2B7Z4Y7"/>
<reference evidence="1 2" key="1">
    <citation type="submission" date="2017-10" db="EMBL/GenBank/DDBJ databases">
        <title>Comparative genomics in systemic dimorphic fungi from Ajellomycetaceae.</title>
        <authorList>
            <person name="Munoz J.F."/>
            <person name="Mcewen J.G."/>
            <person name="Clay O.K."/>
            <person name="Cuomo C.A."/>
        </authorList>
    </citation>
    <scope>NUCLEOTIDE SEQUENCE [LARGE SCALE GENOMIC DNA]</scope>
    <source>
        <strain evidence="1 2">UAMH7299</strain>
    </source>
</reference>
<sequence>MPMLRKLNLHNIFICEELILFATDHMETLESITLTDCYAYDYNGSRPTYLKDLFDELVKANSTRLASFEIHSKHLDDPRKMLGLDYGWAGWDPDFLEQVTKKLKTGAKPFAYGYLDENYGTEYCDFESCQTALLRGDDERSYKRLMAMIASN</sequence>
<dbReference type="EMBL" id="PDNA01000002">
    <property type="protein sequence ID" value="PGH28102.1"/>
    <property type="molecule type" value="Genomic_DNA"/>
</dbReference>